<sequence>MQKNQLKKKLADSESKYNTYNPIEANLQFSFIDILWIPIILPFNLPFIFYPKTLQIFGNYQ</sequence>
<name>U9T051_RHIID</name>
<dbReference type="HOGENOM" id="CLU_2923853_0_0_1"/>
<accession>U9T051</accession>
<protein>
    <submittedName>
        <fullName evidence="1">Uncharacterized protein</fullName>
    </submittedName>
</protein>
<evidence type="ECO:0000313" key="1">
    <source>
        <dbReference type="EMBL" id="ESA01505.1"/>
    </source>
</evidence>
<dbReference type="EMBL" id="KI296405">
    <property type="protein sequence ID" value="ESA01505.1"/>
    <property type="molecule type" value="Genomic_DNA"/>
</dbReference>
<dbReference type="AlphaFoldDB" id="U9T051"/>
<gene>
    <name evidence="1" type="ORF">GLOINDRAFT_7440</name>
</gene>
<proteinExistence type="predicted"/>
<organism evidence="1">
    <name type="scientific">Rhizophagus irregularis (strain DAOM 181602 / DAOM 197198 / MUCL 43194)</name>
    <name type="common">Arbuscular mycorrhizal fungus</name>
    <name type="synonym">Glomus intraradices</name>
    <dbReference type="NCBI Taxonomy" id="747089"/>
    <lineage>
        <taxon>Eukaryota</taxon>
        <taxon>Fungi</taxon>
        <taxon>Fungi incertae sedis</taxon>
        <taxon>Mucoromycota</taxon>
        <taxon>Glomeromycotina</taxon>
        <taxon>Glomeromycetes</taxon>
        <taxon>Glomerales</taxon>
        <taxon>Glomeraceae</taxon>
        <taxon>Rhizophagus</taxon>
    </lineage>
</organism>
<reference evidence="1" key="1">
    <citation type="submission" date="2013-07" db="EMBL/GenBank/DDBJ databases">
        <title>The genome of an arbuscular mycorrhizal fungus provides insights into the evolution of the oldest plant symbiosis.</title>
        <authorList>
            <consortium name="DOE Joint Genome Institute"/>
            <person name="Tisserant E."/>
            <person name="Malbreil M."/>
            <person name="Kuo A."/>
            <person name="Kohler A."/>
            <person name="Symeonidi A."/>
            <person name="Balestrini R."/>
            <person name="Charron P."/>
            <person name="Duensing N."/>
            <person name="Frei-dit-Frey N."/>
            <person name="Gianinazzi-Pearson V."/>
            <person name="Gilbert B."/>
            <person name="Handa Y."/>
            <person name="Hijri M."/>
            <person name="Kaul R."/>
            <person name="Kawaguchi M."/>
            <person name="Krajinski F."/>
            <person name="Lammers P."/>
            <person name="Lapierre D."/>
            <person name="Masclaux F.G."/>
            <person name="Murat C."/>
            <person name="Morin E."/>
            <person name="Ndikumana S."/>
            <person name="Pagni M."/>
            <person name="Petitpierre D."/>
            <person name="Requena N."/>
            <person name="Rosikiewicz P."/>
            <person name="Riley R."/>
            <person name="Saito K."/>
            <person name="San Clemente H."/>
            <person name="Shapiro H."/>
            <person name="van Tuinen D."/>
            <person name="Becard G."/>
            <person name="Bonfante P."/>
            <person name="Paszkowski U."/>
            <person name="Shachar-Hill Y."/>
            <person name="Young J.P."/>
            <person name="Sanders I.R."/>
            <person name="Henrissat B."/>
            <person name="Rensing S.A."/>
            <person name="Grigoriev I.V."/>
            <person name="Corradi N."/>
            <person name="Roux C."/>
            <person name="Martin F."/>
        </authorList>
    </citation>
    <scope>NUCLEOTIDE SEQUENCE</scope>
    <source>
        <strain evidence="1">DAOM 197198</strain>
    </source>
</reference>